<protein>
    <submittedName>
        <fullName evidence="2">SFRICE041862.2</fullName>
    </submittedName>
</protein>
<feature type="transmembrane region" description="Helical" evidence="1">
    <location>
        <begin position="69"/>
        <end position="91"/>
    </location>
</feature>
<feature type="transmembrane region" description="Helical" evidence="1">
    <location>
        <begin position="125"/>
        <end position="144"/>
    </location>
</feature>
<sequence>MSPIRWLGMFVIIENICGVYRNYSSQIKIKKCLIIIQILVQNFVYALFIINVLFILLKKDSSLLTPANFIYWVFIAITQMGYLASVVYGITYSHYFASYYMSVTRVYESLKSHSELIYSFKTTRYWAGIVFNLCAFTCSGYRAVEIFHRYFVWNNVTAIPIIAVEISTKFTIVFEHFMLFIVVMTIVDLTKTLISLMVEAQQRVHRCGTSEVITGETINRWVELYQELVNCCDKVAVCFGGQDITEFFTISLYILIYIVIMLMPILATQMASHQWTKLQRVLARLHNSLIEDEDTAERKMIKDFLRVIKKHPLHIRFMSKVPVGIFLLPTIISVVVNQVIVLLQFTHVI</sequence>
<proteinExistence type="predicted"/>
<keyword evidence="1" id="KW-0472">Membrane</keyword>
<keyword evidence="1" id="KW-1133">Transmembrane helix</keyword>
<gene>
    <name evidence="2" type="primary">SFRICE041862.2</name>
    <name evidence="2" type="ORF">SFRICE_041862.2</name>
</gene>
<name>A0A2H1V2Y3_SPOFR</name>
<reference evidence="2" key="1">
    <citation type="submission" date="2016-07" db="EMBL/GenBank/DDBJ databases">
        <authorList>
            <person name="Bretaudeau A."/>
        </authorList>
    </citation>
    <scope>NUCLEOTIDE SEQUENCE</scope>
    <source>
        <strain evidence="2">Rice</strain>
        <tissue evidence="2">Whole body</tissue>
    </source>
</reference>
<feature type="transmembrane region" description="Helical" evidence="1">
    <location>
        <begin position="177"/>
        <end position="198"/>
    </location>
</feature>
<feature type="transmembrane region" description="Helical" evidence="1">
    <location>
        <begin position="35"/>
        <end position="57"/>
    </location>
</feature>
<evidence type="ECO:0000313" key="2">
    <source>
        <dbReference type="EMBL" id="SOQ35200.1"/>
    </source>
</evidence>
<feature type="transmembrane region" description="Helical" evidence="1">
    <location>
        <begin position="247"/>
        <end position="267"/>
    </location>
</feature>
<dbReference type="AlphaFoldDB" id="A0A2H1V2Y3"/>
<feature type="transmembrane region" description="Helical" evidence="1">
    <location>
        <begin position="323"/>
        <end position="345"/>
    </location>
</feature>
<accession>A0A2H1V2Y3</accession>
<evidence type="ECO:0000256" key="1">
    <source>
        <dbReference type="SAM" id="Phobius"/>
    </source>
</evidence>
<organism evidence="2">
    <name type="scientific">Spodoptera frugiperda</name>
    <name type="common">Fall armyworm</name>
    <dbReference type="NCBI Taxonomy" id="7108"/>
    <lineage>
        <taxon>Eukaryota</taxon>
        <taxon>Metazoa</taxon>
        <taxon>Ecdysozoa</taxon>
        <taxon>Arthropoda</taxon>
        <taxon>Hexapoda</taxon>
        <taxon>Insecta</taxon>
        <taxon>Pterygota</taxon>
        <taxon>Neoptera</taxon>
        <taxon>Endopterygota</taxon>
        <taxon>Lepidoptera</taxon>
        <taxon>Glossata</taxon>
        <taxon>Ditrysia</taxon>
        <taxon>Noctuoidea</taxon>
        <taxon>Noctuidae</taxon>
        <taxon>Amphipyrinae</taxon>
        <taxon>Spodoptera</taxon>
    </lineage>
</organism>
<feature type="transmembrane region" description="Helical" evidence="1">
    <location>
        <begin position="150"/>
        <end position="170"/>
    </location>
</feature>
<keyword evidence="1" id="KW-0812">Transmembrane</keyword>
<dbReference type="EMBL" id="ODYU01000436">
    <property type="protein sequence ID" value="SOQ35200.1"/>
    <property type="molecule type" value="Genomic_DNA"/>
</dbReference>